<dbReference type="GO" id="GO:0004820">
    <property type="term" value="F:glycine-tRNA ligase activity"/>
    <property type="evidence" value="ECO:0007669"/>
    <property type="project" value="UniProtKB-UniRule"/>
</dbReference>
<dbReference type="InterPro" id="IPR008909">
    <property type="entry name" value="DALR_anticod-bd"/>
</dbReference>
<dbReference type="EC" id="6.1.1.14" evidence="10"/>
<dbReference type="GO" id="GO:0005524">
    <property type="term" value="F:ATP binding"/>
    <property type="evidence" value="ECO:0007669"/>
    <property type="project" value="UniProtKB-UniRule"/>
</dbReference>
<dbReference type="PRINTS" id="PR01045">
    <property type="entry name" value="TRNASYNTHGB"/>
</dbReference>
<evidence type="ECO:0000256" key="2">
    <source>
        <dbReference type="ARBA" id="ARBA00008226"/>
    </source>
</evidence>
<reference evidence="12" key="2">
    <citation type="journal article" date="2021" name="PeerJ">
        <title>Extensive microbial diversity within the chicken gut microbiome revealed by metagenomics and culture.</title>
        <authorList>
            <person name="Gilroy R."/>
            <person name="Ravi A."/>
            <person name="Getino M."/>
            <person name="Pursley I."/>
            <person name="Horton D.L."/>
            <person name="Alikhan N.F."/>
            <person name="Baker D."/>
            <person name="Gharbi K."/>
            <person name="Hall N."/>
            <person name="Watson M."/>
            <person name="Adriaenssens E.M."/>
            <person name="Foster-Nyarko E."/>
            <person name="Jarju S."/>
            <person name="Secka A."/>
            <person name="Antonio M."/>
            <person name="Oren A."/>
            <person name="Chaudhuri R.R."/>
            <person name="La Ragione R."/>
            <person name="Hildebrand F."/>
            <person name="Pallen M.J."/>
        </authorList>
    </citation>
    <scope>NUCLEOTIDE SEQUENCE</scope>
    <source>
        <strain evidence="12">C6-149</strain>
    </source>
</reference>
<feature type="domain" description="DALR anticodon binding" evidence="11">
    <location>
        <begin position="590"/>
        <end position="686"/>
    </location>
</feature>
<keyword evidence="6 10" id="KW-0067">ATP-binding</keyword>
<dbReference type="GO" id="GO:0006426">
    <property type="term" value="P:glycyl-tRNA aminoacylation"/>
    <property type="evidence" value="ECO:0007669"/>
    <property type="project" value="UniProtKB-UniRule"/>
</dbReference>
<dbReference type="GO" id="GO:0005829">
    <property type="term" value="C:cytosol"/>
    <property type="evidence" value="ECO:0007669"/>
    <property type="project" value="TreeGrafter"/>
</dbReference>
<comment type="similarity">
    <text evidence="2 10">Belongs to the class-II aminoacyl-tRNA synthetase family.</text>
</comment>
<dbReference type="PANTHER" id="PTHR30075:SF2">
    <property type="entry name" value="GLYCINE--TRNA LIGASE, CHLOROPLASTIC_MITOCHONDRIAL 2"/>
    <property type="match status" value="1"/>
</dbReference>
<evidence type="ECO:0000256" key="9">
    <source>
        <dbReference type="ARBA" id="ARBA00047937"/>
    </source>
</evidence>
<name>A0A9D9EB33_9LACO</name>
<evidence type="ECO:0000256" key="10">
    <source>
        <dbReference type="HAMAP-Rule" id="MF_00255"/>
    </source>
</evidence>
<proteinExistence type="inferred from homology"/>
<evidence type="ECO:0000313" key="13">
    <source>
        <dbReference type="Proteomes" id="UP000823614"/>
    </source>
</evidence>
<comment type="subcellular location">
    <subcellularLocation>
        <location evidence="1 10">Cytoplasm</location>
    </subcellularLocation>
</comment>
<dbReference type="PROSITE" id="PS50861">
    <property type="entry name" value="AA_TRNA_LIGASE_II_GLYAB"/>
    <property type="match status" value="1"/>
</dbReference>
<evidence type="ECO:0000256" key="1">
    <source>
        <dbReference type="ARBA" id="ARBA00004496"/>
    </source>
</evidence>
<keyword evidence="8 10" id="KW-0030">Aminoacyl-tRNA synthetase</keyword>
<sequence>MANNQFLFELGIEEMPAKTILKSEQQLVDLVTSYLNDEKITFDDVKAFSTPRRLAVLINGLADKQPDLDLEVKGPAKKIAQDADGNWTKAAEGFVKGQNATVDDIIFKEIKGQEYVYVKKHEVGKSVVEVLNNLDQVIAKMNFSTMMRWDNSNYSFIRPIRWIVALLNDEIVHLEIAGVKADRITYGHRFLGKSIEINQANDYEEQLLKEFVIVDYDKRKQLIKKQIQTLVNEHNWEINFDSALLEEVTNLVEWPTAFAGSFDEKYLKIPSEVLITSMKDHQKFFYVTDKDGSLLPYFISVRNGNDQYLDNVISGNEKVLTARLEDAMFFYEEDQKHDIDFYVNKLSGITFHDKIGSLTEHMQRTSSLCKILAEELGLNEEQITDLTRASQIYKFDLVSEMVNEFAELQGVMGEKYALIFGENETVAKAIKEHYMPISANGALPSSIVGGVLAIADKLDSLLSFFAANLIPSGSNDPYALRRSAQGIVRIIQQFNWHINLNDLIDQYLKQVQENHLLSAELIDQLIENRNLLLQFINERIDKNLNAEHISKDIIQTVINSNQHDILTIIMNAKMLSAHHDDSNFKEIVESLTRVMRIVAKQEIPDVKIDSSLFENESESQLFETFNAIKDAFNVSGSMNNYEYLMELAPIINEYFEENMIMADNEAVKNNRLQQLSQITNLLMTIGDLCNLVIK</sequence>
<dbReference type="PANTHER" id="PTHR30075">
    <property type="entry name" value="GLYCYL-TRNA SYNTHETASE"/>
    <property type="match status" value="1"/>
</dbReference>
<keyword evidence="5 10" id="KW-0547">Nucleotide-binding</keyword>
<evidence type="ECO:0000256" key="6">
    <source>
        <dbReference type="ARBA" id="ARBA00022840"/>
    </source>
</evidence>
<evidence type="ECO:0000259" key="11">
    <source>
        <dbReference type="Pfam" id="PF05746"/>
    </source>
</evidence>
<evidence type="ECO:0000256" key="7">
    <source>
        <dbReference type="ARBA" id="ARBA00022917"/>
    </source>
</evidence>
<dbReference type="Pfam" id="PF02092">
    <property type="entry name" value="tRNA_synt_2f"/>
    <property type="match status" value="1"/>
</dbReference>
<keyword evidence="3 10" id="KW-0963">Cytoplasm</keyword>
<organism evidence="12 13">
    <name type="scientific">Candidatus Gallilactobacillus intestinavium</name>
    <dbReference type="NCBI Taxonomy" id="2840838"/>
    <lineage>
        <taxon>Bacteria</taxon>
        <taxon>Bacillati</taxon>
        <taxon>Bacillota</taxon>
        <taxon>Bacilli</taxon>
        <taxon>Lactobacillales</taxon>
        <taxon>Lactobacillaceae</taxon>
        <taxon>Lactobacillaceae incertae sedis</taxon>
        <taxon>Candidatus Gallilactobacillus</taxon>
    </lineage>
</organism>
<dbReference type="GO" id="GO:0006420">
    <property type="term" value="P:arginyl-tRNA aminoacylation"/>
    <property type="evidence" value="ECO:0007669"/>
    <property type="project" value="InterPro"/>
</dbReference>
<protein>
    <recommendedName>
        <fullName evidence="10">Glycine--tRNA ligase beta subunit</fullName>
        <ecNumber evidence="10">6.1.1.14</ecNumber>
    </recommendedName>
    <alternativeName>
        <fullName evidence="10">Glycyl-tRNA synthetase beta subunit</fullName>
        <shortName evidence="10">GlyRS</shortName>
    </alternativeName>
</protein>
<accession>A0A9D9EB33</accession>
<dbReference type="SUPFAM" id="SSF109604">
    <property type="entry name" value="HD-domain/PDEase-like"/>
    <property type="match status" value="1"/>
</dbReference>
<evidence type="ECO:0000256" key="8">
    <source>
        <dbReference type="ARBA" id="ARBA00023146"/>
    </source>
</evidence>
<comment type="subunit">
    <text evidence="10">Tetramer of two alpha and two beta subunits.</text>
</comment>
<keyword evidence="4 10" id="KW-0436">Ligase</keyword>
<dbReference type="Pfam" id="PF05746">
    <property type="entry name" value="DALR_1"/>
    <property type="match status" value="1"/>
</dbReference>
<comment type="caution">
    <text evidence="12">The sequence shown here is derived from an EMBL/GenBank/DDBJ whole genome shotgun (WGS) entry which is preliminary data.</text>
</comment>
<evidence type="ECO:0000256" key="4">
    <source>
        <dbReference type="ARBA" id="ARBA00022598"/>
    </source>
</evidence>
<dbReference type="NCBIfam" id="TIGR00211">
    <property type="entry name" value="glyS"/>
    <property type="match status" value="1"/>
</dbReference>
<comment type="catalytic activity">
    <reaction evidence="9 10">
        <text>tRNA(Gly) + glycine + ATP = glycyl-tRNA(Gly) + AMP + diphosphate</text>
        <dbReference type="Rhea" id="RHEA:16013"/>
        <dbReference type="Rhea" id="RHEA-COMP:9664"/>
        <dbReference type="Rhea" id="RHEA-COMP:9683"/>
        <dbReference type="ChEBI" id="CHEBI:30616"/>
        <dbReference type="ChEBI" id="CHEBI:33019"/>
        <dbReference type="ChEBI" id="CHEBI:57305"/>
        <dbReference type="ChEBI" id="CHEBI:78442"/>
        <dbReference type="ChEBI" id="CHEBI:78522"/>
        <dbReference type="ChEBI" id="CHEBI:456215"/>
        <dbReference type="EC" id="6.1.1.14"/>
    </reaction>
</comment>
<dbReference type="GO" id="GO:0004814">
    <property type="term" value="F:arginine-tRNA ligase activity"/>
    <property type="evidence" value="ECO:0007669"/>
    <property type="project" value="InterPro"/>
</dbReference>
<dbReference type="InterPro" id="IPR006194">
    <property type="entry name" value="Gly-tRNA-synth_heterodimer"/>
</dbReference>
<evidence type="ECO:0000256" key="3">
    <source>
        <dbReference type="ARBA" id="ARBA00022490"/>
    </source>
</evidence>
<dbReference type="Proteomes" id="UP000823614">
    <property type="component" value="Unassembled WGS sequence"/>
</dbReference>
<gene>
    <name evidence="10" type="primary">glyS</name>
    <name evidence="12" type="ORF">IAA89_06250</name>
</gene>
<dbReference type="EMBL" id="JADIMP010000101">
    <property type="protein sequence ID" value="MBO8442014.1"/>
    <property type="molecule type" value="Genomic_DNA"/>
</dbReference>
<keyword evidence="7 10" id="KW-0648">Protein biosynthesis</keyword>
<dbReference type="HAMAP" id="MF_00255">
    <property type="entry name" value="Gly_tRNA_synth_beta"/>
    <property type="match status" value="1"/>
</dbReference>
<reference evidence="12" key="1">
    <citation type="submission" date="2020-10" db="EMBL/GenBank/DDBJ databases">
        <authorList>
            <person name="Gilroy R."/>
        </authorList>
    </citation>
    <scope>NUCLEOTIDE SEQUENCE</scope>
    <source>
        <strain evidence="12">C6-149</strain>
    </source>
</reference>
<dbReference type="InterPro" id="IPR015944">
    <property type="entry name" value="Gly-tRNA-synth_bsu"/>
</dbReference>
<evidence type="ECO:0000256" key="5">
    <source>
        <dbReference type="ARBA" id="ARBA00022741"/>
    </source>
</evidence>
<dbReference type="AlphaFoldDB" id="A0A9D9EB33"/>
<evidence type="ECO:0000313" key="12">
    <source>
        <dbReference type="EMBL" id="MBO8442014.1"/>
    </source>
</evidence>